<feature type="transmembrane region" description="Helical" evidence="1">
    <location>
        <begin position="30"/>
        <end position="51"/>
    </location>
</feature>
<proteinExistence type="predicted"/>
<keyword evidence="1" id="KW-1133">Transmembrane helix</keyword>
<protein>
    <submittedName>
        <fullName evidence="2">Uncharacterized protein</fullName>
    </submittedName>
</protein>
<dbReference type="EMBL" id="KR029581">
    <property type="protein sequence ID" value="AKH46302.1"/>
    <property type="molecule type" value="Genomic_DNA"/>
</dbReference>
<reference evidence="2" key="2">
    <citation type="submission" date="2015-03" db="EMBL/GenBank/DDBJ databases">
        <authorList>
            <person name="Chow C.-E.T."/>
            <person name="Winget D.M."/>
            <person name="White R.A.III."/>
            <person name="Hallam S.J."/>
            <person name="Suttle C.A."/>
        </authorList>
    </citation>
    <scope>NUCLEOTIDE SEQUENCE</scope>
    <source>
        <strain evidence="2">Anoxic3_6</strain>
    </source>
</reference>
<keyword evidence="1" id="KW-0812">Transmembrane</keyword>
<sequence length="60" mass="6870">MATLDTINIDVSNSVIFSVPIRIFAITKSIYITSHFLISLSRFLSVQFLFLMQKLYLLVS</sequence>
<reference evidence="2" key="1">
    <citation type="journal article" date="2015" name="Front. Microbiol.">
        <title>Combining genomic sequencing methods to explore viral diversity and reveal potential virus-host interactions.</title>
        <authorList>
            <person name="Chow C.E."/>
            <person name="Winget D.M."/>
            <person name="White R.A.III."/>
            <person name="Hallam S.J."/>
            <person name="Suttle C.A."/>
        </authorList>
    </citation>
    <scope>NUCLEOTIDE SEQUENCE</scope>
    <source>
        <strain evidence="2">Anoxic3_6</strain>
    </source>
</reference>
<name>A0A0F7L496_9VIRU</name>
<organism evidence="2">
    <name type="scientific">uncultured marine virus</name>
    <dbReference type="NCBI Taxonomy" id="186617"/>
    <lineage>
        <taxon>Viruses</taxon>
        <taxon>environmental samples</taxon>
    </lineage>
</organism>
<keyword evidence="1" id="KW-0472">Membrane</keyword>
<accession>A0A0F7L496</accession>
<evidence type="ECO:0000256" key="1">
    <source>
        <dbReference type="SAM" id="Phobius"/>
    </source>
</evidence>
<evidence type="ECO:0000313" key="2">
    <source>
        <dbReference type="EMBL" id="AKH46302.1"/>
    </source>
</evidence>